<dbReference type="Pfam" id="PF00564">
    <property type="entry name" value="PB1"/>
    <property type="match status" value="1"/>
</dbReference>
<name>A0A9N8V404_9GLOM</name>
<dbReference type="SUPFAM" id="SSF54277">
    <property type="entry name" value="CAD &amp; PB1 domains"/>
    <property type="match status" value="1"/>
</dbReference>
<dbReference type="SMART" id="SM00666">
    <property type="entry name" value="PB1"/>
    <property type="match status" value="1"/>
</dbReference>
<dbReference type="Gene3D" id="2.170.130.20">
    <property type="entry name" value="LCCL-like domain"/>
    <property type="match status" value="1"/>
</dbReference>
<dbReference type="InterPro" id="IPR036609">
    <property type="entry name" value="LCCL_sf"/>
</dbReference>
<evidence type="ECO:0000313" key="2">
    <source>
        <dbReference type="EMBL" id="CAG8433933.1"/>
    </source>
</evidence>
<dbReference type="InterPro" id="IPR053793">
    <property type="entry name" value="PB1-like"/>
</dbReference>
<dbReference type="InterPro" id="IPR000270">
    <property type="entry name" value="PB1_dom"/>
</dbReference>
<dbReference type="PROSITE" id="PS51745">
    <property type="entry name" value="PB1"/>
    <property type="match status" value="1"/>
</dbReference>
<accession>A0A9N8V404</accession>
<dbReference type="EMBL" id="CAJVPL010000013">
    <property type="protein sequence ID" value="CAG8433933.1"/>
    <property type="molecule type" value="Genomic_DNA"/>
</dbReference>
<comment type="caution">
    <text evidence="2">The sequence shown here is derived from an EMBL/GenBank/DDBJ whole genome shotgun (WGS) entry which is preliminary data.</text>
</comment>
<evidence type="ECO:0000259" key="1">
    <source>
        <dbReference type="PROSITE" id="PS51745"/>
    </source>
</evidence>
<organism evidence="2 3">
    <name type="scientific">Ambispora gerdemannii</name>
    <dbReference type="NCBI Taxonomy" id="144530"/>
    <lineage>
        <taxon>Eukaryota</taxon>
        <taxon>Fungi</taxon>
        <taxon>Fungi incertae sedis</taxon>
        <taxon>Mucoromycota</taxon>
        <taxon>Glomeromycotina</taxon>
        <taxon>Glomeromycetes</taxon>
        <taxon>Archaeosporales</taxon>
        <taxon>Ambisporaceae</taxon>
        <taxon>Ambispora</taxon>
    </lineage>
</organism>
<protein>
    <submittedName>
        <fullName evidence="2">12140_t:CDS:1</fullName>
    </submittedName>
</protein>
<dbReference type="InterPro" id="IPR013951">
    <property type="entry name" value="Rxt3"/>
</dbReference>
<feature type="domain" description="PB1" evidence="1">
    <location>
        <begin position="5"/>
        <end position="94"/>
    </location>
</feature>
<dbReference type="Proteomes" id="UP000789831">
    <property type="component" value="Unassembled WGS sequence"/>
</dbReference>
<dbReference type="Pfam" id="PF08642">
    <property type="entry name" value="Rxt3"/>
    <property type="match status" value="1"/>
</dbReference>
<dbReference type="CDD" id="cd05992">
    <property type="entry name" value="PB1"/>
    <property type="match status" value="1"/>
</dbReference>
<dbReference type="Gene3D" id="3.10.20.90">
    <property type="entry name" value="Phosphatidylinositol 3-kinase Catalytic Subunit, Chain A, domain 1"/>
    <property type="match status" value="1"/>
</dbReference>
<dbReference type="SUPFAM" id="SSF69848">
    <property type="entry name" value="LCCL domain"/>
    <property type="match status" value="1"/>
</dbReference>
<sequence>MGGAEITIKIKYTNPESGDVENRKLVVSQSITWPEIEEQLRDMFSIPTANKIGLSYTDEEDDLVVISSNGELASALDSNYNSKPSILRFELVVKQPSAGKSEAFKFGKVDTDDDAIKATESILHTWFNEHLPTIIEKVAHEVITKIDRQRQQDAANPTAFTKAEPKVFVYPSRKIAGSDGEAVEVRIPADYVTFTHVSTKTIWGTGIYTADSDVVKAIGHSGSYTLPKQTPSHDLAVTLRFLPGCKQYFGSTNNGLRSEDVARYKSSFVIEKVKEIPKGSAV</sequence>
<proteinExistence type="predicted"/>
<keyword evidence="3" id="KW-1185">Reference proteome</keyword>
<dbReference type="AlphaFoldDB" id="A0A9N8V404"/>
<reference evidence="2" key="1">
    <citation type="submission" date="2021-06" db="EMBL/GenBank/DDBJ databases">
        <authorList>
            <person name="Kallberg Y."/>
            <person name="Tangrot J."/>
            <person name="Rosling A."/>
        </authorList>
    </citation>
    <scope>NUCLEOTIDE SEQUENCE</scope>
    <source>
        <strain evidence="2">MT106</strain>
    </source>
</reference>
<gene>
    <name evidence="2" type="ORF">AGERDE_LOCUS282</name>
</gene>
<evidence type="ECO:0000313" key="3">
    <source>
        <dbReference type="Proteomes" id="UP000789831"/>
    </source>
</evidence>
<dbReference type="OrthoDB" id="3596986at2759"/>